<dbReference type="PRINTS" id="PR00691">
    <property type="entry name" value="ADHESINB"/>
</dbReference>
<dbReference type="OrthoDB" id="9810636at2"/>
<comment type="similarity">
    <text evidence="1 4">Belongs to the bacterial solute-binding protein 9 family.</text>
</comment>
<organism evidence="8 9">
    <name type="scientific">Lysinibacillus halotolerans</name>
    <dbReference type="NCBI Taxonomy" id="1368476"/>
    <lineage>
        <taxon>Bacteria</taxon>
        <taxon>Bacillati</taxon>
        <taxon>Bacillota</taxon>
        <taxon>Bacilli</taxon>
        <taxon>Bacillales</taxon>
        <taxon>Bacillaceae</taxon>
        <taxon>Lysinibacillus</taxon>
    </lineage>
</organism>
<keyword evidence="2 4" id="KW-0813">Transport</keyword>
<evidence type="ECO:0000256" key="2">
    <source>
        <dbReference type="ARBA" id="ARBA00022448"/>
    </source>
</evidence>
<keyword evidence="9" id="KW-1185">Reference proteome</keyword>
<name>A0A3M8H610_9BACI</name>
<feature type="signal peptide" evidence="7">
    <location>
        <begin position="1"/>
        <end position="25"/>
    </location>
</feature>
<dbReference type="InterPro" id="IPR006129">
    <property type="entry name" value="AdhesinB"/>
</dbReference>
<dbReference type="PANTHER" id="PTHR42953">
    <property type="entry name" value="HIGH-AFFINITY ZINC UPTAKE SYSTEM PROTEIN ZNUA-RELATED"/>
    <property type="match status" value="1"/>
</dbReference>
<dbReference type="InterPro" id="IPR050492">
    <property type="entry name" value="Bact_metal-bind_prot9"/>
</dbReference>
<dbReference type="EMBL" id="RHLQ01000042">
    <property type="protein sequence ID" value="RNC97654.1"/>
    <property type="molecule type" value="Genomic_DNA"/>
</dbReference>
<keyword evidence="5" id="KW-0175">Coiled coil</keyword>
<dbReference type="Gene3D" id="3.40.50.1980">
    <property type="entry name" value="Nitrogenase molybdenum iron protein domain"/>
    <property type="match status" value="3"/>
</dbReference>
<protein>
    <submittedName>
        <fullName evidence="8">Mn2+/Zn2+ ABC transporter substrate-binding protein</fullName>
    </submittedName>
</protein>
<comment type="caution">
    <text evidence="8">The sequence shown here is derived from an EMBL/GenBank/DDBJ whole genome shotgun (WGS) entry which is preliminary data.</text>
</comment>
<evidence type="ECO:0000256" key="4">
    <source>
        <dbReference type="RuleBase" id="RU003512"/>
    </source>
</evidence>
<dbReference type="SUPFAM" id="SSF53807">
    <property type="entry name" value="Helical backbone' metal receptor"/>
    <property type="match status" value="1"/>
</dbReference>
<evidence type="ECO:0000313" key="8">
    <source>
        <dbReference type="EMBL" id="RNC97654.1"/>
    </source>
</evidence>
<dbReference type="AlphaFoldDB" id="A0A3M8H610"/>
<dbReference type="PROSITE" id="PS51257">
    <property type="entry name" value="PROKAR_LIPOPROTEIN"/>
    <property type="match status" value="1"/>
</dbReference>
<dbReference type="RefSeq" id="WP_122972975.1">
    <property type="nucleotide sequence ID" value="NZ_RHLQ01000042.1"/>
</dbReference>
<proteinExistence type="inferred from homology"/>
<dbReference type="GO" id="GO:0046872">
    <property type="term" value="F:metal ion binding"/>
    <property type="evidence" value="ECO:0007669"/>
    <property type="project" value="InterPro"/>
</dbReference>
<feature type="region of interest" description="Disordered" evidence="6">
    <location>
        <begin position="119"/>
        <end position="139"/>
    </location>
</feature>
<dbReference type="Proteomes" id="UP000279909">
    <property type="component" value="Unassembled WGS sequence"/>
</dbReference>
<evidence type="ECO:0000256" key="5">
    <source>
        <dbReference type="SAM" id="Coils"/>
    </source>
</evidence>
<dbReference type="Pfam" id="PF01297">
    <property type="entry name" value="ZnuA"/>
    <property type="match status" value="2"/>
</dbReference>
<gene>
    <name evidence="8" type="ORF">EC501_14275</name>
</gene>
<evidence type="ECO:0000256" key="6">
    <source>
        <dbReference type="SAM" id="MobiDB-lite"/>
    </source>
</evidence>
<feature type="coiled-coil region" evidence="5">
    <location>
        <begin position="380"/>
        <end position="418"/>
    </location>
</feature>
<dbReference type="PRINTS" id="PR00690">
    <property type="entry name" value="ADHESNFAMILY"/>
</dbReference>
<keyword evidence="3 7" id="KW-0732">Signal</keyword>
<evidence type="ECO:0000256" key="3">
    <source>
        <dbReference type="ARBA" id="ARBA00022729"/>
    </source>
</evidence>
<evidence type="ECO:0000256" key="7">
    <source>
        <dbReference type="SAM" id="SignalP"/>
    </source>
</evidence>
<evidence type="ECO:0000313" key="9">
    <source>
        <dbReference type="Proteomes" id="UP000279909"/>
    </source>
</evidence>
<sequence length="521" mass="58684">MKKQWLTTIFLSFVTCAALSGCTSAENESESDKQLSVVTSFYPMYEFTRQVAGDRADVSLMVSAGEDAHHYEPSAKDVTTVNEADVFVYSSEEMEHWVDSLFNTIENDNLVIARTADGVDSTEGSEHDHHEDGEEPQTTGSITIQGVAAHYHTGDAIELTAELEEEVEFDHWHWYTRKSADEEWVTVPEVGGPEFKYEATKESFEVQAVLFDNEHNIYAQSEPVKVMIDNHGNDHAHGDSHEDEHHHEHGNIDNIEPIEIVGLADHYHTGDVVTLVAELKEEADFTNWRWYVRGSQDEEWEAVSGQETDHFEFKTTGESFEVRAALLDNEENIYAQSEPVSVMIDDHENHDPHIWLDPVLAQAQVNVIRDALIEADPEGKAIYEENAKAFNEELQALNEEYENALEGAENRVFVVQHQAFGYLAERYHLEQVAIGGLSTEVEPSPSRIAEIGNLVKEYDVPVIYYQQGASSAIAETVAEETGTETAVLYDLEVLSEELQEKDLGYLDAMRENLEALQLSIQ</sequence>
<dbReference type="InterPro" id="IPR006127">
    <property type="entry name" value="ZnuA-like"/>
</dbReference>
<dbReference type="InterPro" id="IPR006128">
    <property type="entry name" value="Lipoprotein_PsaA-like"/>
</dbReference>
<accession>A0A3M8H610</accession>
<dbReference type="GO" id="GO:0030001">
    <property type="term" value="P:metal ion transport"/>
    <property type="evidence" value="ECO:0007669"/>
    <property type="project" value="InterPro"/>
</dbReference>
<feature type="chain" id="PRO_5038349206" evidence="7">
    <location>
        <begin position="26"/>
        <end position="521"/>
    </location>
</feature>
<dbReference type="PANTHER" id="PTHR42953:SF3">
    <property type="entry name" value="HIGH-AFFINITY ZINC UPTAKE SYSTEM PROTEIN ZNUA"/>
    <property type="match status" value="1"/>
</dbReference>
<reference evidence="8 9" key="1">
    <citation type="journal article" date="2014" name="Int. J. Syst. Evol. Microbiol.">
        <title>Lysinibacillus halotolerans sp. nov., isolated from saline-alkaline soil.</title>
        <authorList>
            <person name="Kong D."/>
            <person name="Wang Y."/>
            <person name="Zhao B."/>
            <person name="Li Y."/>
            <person name="Song J."/>
            <person name="Zhai Y."/>
            <person name="Zhang C."/>
            <person name="Wang H."/>
            <person name="Chen X."/>
            <person name="Zhao B."/>
            <person name="Ruan Z."/>
        </authorList>
    </citation>
    <scope>NUCLEOTIDE SEQUENCE [LARGE SCALE GENOMIC DNA]</scope>
    <source>
        <strain evidence="8 9">MCCC 1A12703</strain>
    </source>
</reference>
<dbReference type="GO" id="GO:0007155">
    <property type="term" value="P:cell adhesion"/>
    <property type="evidence" value="ECO:0007669"/>
    <property type="project" value="InterPro"/>
</dbReference>
<evidence type="ECO:0000256" key="1">
    <source>
        <dbReference type="ARBA" id="ARBA00011028"/>
    </source>
</evidence>